<keyword evidence="8" id="KW-0732">Signal</keyword>
<keyword evidence="4 7" id="KW-0472">Membrane</keyword>
<evidence type="ECO:0000256" key="4">
    <source>
        <dbReference type="ARBA" id="ARBA00023136"/>
    </source>
</evidence>
<organism evidence="9 10">
    <name type="scientific">Celerinatantimonas diazotrophica</name>
    <dbReference type="NCBI Taxonomy" id="412034"/>
    <lineage>
        <taxon>Bacteria</taxon>
        <taxon>Pseudomonadati</taxon>
        <taxon>Pseudomonadota</taxon>
        <taxon>Gammaproteobacteria</taxon>
        <taxon>Celerinatantimonadaceae</taxon>
        <taxon>Celerinatantimonas</taxon>
    </lineage>
</organism>
<dbReference type="Pfam" id="PF04347">
    <property type="entry name" value="FliO"/>
    <property type="match status" value="1"/>
</dbReference>
<dbReference type="GO" id="GO:0005886">
    <property type="term" value="C:plasma membrane"/>
    <property type="evidence" value="ECO:0007669"/>
    <property type="project" value="UniProtKB-SubCell"/>
</dbReference>
<comment type="caution">
    <text evidence="9">The sequence shown here is derived from an EMBL/GenBank/DDBJ whole genome shotgun (WGS) entry which is preliminary data.</text>
</comment>
<evidence type="ECO:0000256" key="1">
    <source>
        <dbReference type="ARBA" id="ARBA00022475"/>
    </source>
</evidence>
<dbReference type="RefSeq" id="WP_131913023.1">
    <property type="nucleotide sequence ID" value="NZ_OU594967.1"/>
</dbReference>
<feature type="signal peptide" evidence="8">
    <location>
        <begin position="1"/>
        <end position="18"/>
    </location>
</feature>
<evidence type="ECO:0000256" key="5">
    <source>
        <dbReference type="ARBA" id="ARBA00023143"/>
    </source>
</evidence>
<reference evidence="9 10" key="1">
    <citation type="submission" date="2019-03" db="EMBL/GenBank/DDBJ databases">
        <title>Genomic Encyclopedia of Type Strains, Phase IV (KMG-IV): sequencing the most valuable type-strain genomes for metagenomic binning, comparative biology and taxonomic classification.</title>
        <authorList>
            <person name="Goeker M."/>
        </authorList>
    </citation>
    <scope>NUCLEOTIDE SEQUENCE [LARGE SCALE GENOMIC DNA]</scope>
    <source>
        <strain evidence="9 10">DSM 18577</strain>
    </source>
</reference>
<dbReference type="EMBL" id="SMGD01000013">
    <property type="protein sequence ID" value="TCK52126.1"/>
    <property type="molecule type" value="Genomic_DNA"/>
</dbReference>
<evidence type="ECO:0000256" key="3">
    <source>
        <dbReference type="ARBA" id="ARBA00022989"/>
    </source>
</evidence>
<dbReference type="InterPro" id="IPR052205">
    <property type="entry name" value="FliO/MopB"/>
</dbReference>
<name>A0A4R1JM45_9GAMM</name>
<sequence>MRSLFVILLTLWPLVSQAKESLNAEGQPLSSADWLSWILSMVVVLIAIGICAWLAKKTRFNAFGNGQMKVIANLTLGTRERVIVVQVGQTQYLLGVTNQHIELIDKLAEPLHGDSQTPSFAKQLNRILKGNGR</sequence>
<dbReference type="GO" id="GO:0009425">
    <property type="term" value="C:bacterial-type flagellum basal body"/>
    <property type="evidence" value="ECO:0007669"/>
    <property type="project" value="UniProtKB-SubCell"/>
</dbReference>
<dbReference type="GO" id="GO:0044781">
    <property type="term" value="P:bacterial-type flagellum organization"/>
    <property type="evidence" value="ECO:0007669"/>
    <property type="project" value="UniProtKB-UniRule"/>
</dbReference>
<dbReference type="PANTHER" id="PTHR38766:SF1">
    <property type="entry name" value="FLAGELLAR PROTEIN FLIO"/>
    <property type="match status" value="1"/>
</dbReference>
<dbReference type="PANTHER" id="PTHR38766">
    <property type="entry name" value="FLAGELLAR PROTEIN FLIO"/>
    <property type="match status" value="1"/>
</dbReference>
<evidence type="ECO:0000313" key="10">
    <source>
        <dbReference type="Proteomes" id="UP000295565"/>
    </source>
</evidence>
<dbReference type="NCBIfam" id="TIGR03500">
    <property type="entry name" value="FliO_TIGR"/>
    <property type="match status" value="1"/>
</dbReference>
<keyword evidence="2 7" id="KW-0812">Transmembrane</keyword>
<evidence type="ECO:0000313" key="9">
    <source>
        <dbReference type="EMBL" id="TCK52126.1"/>
    </source>
</evidence>
<keyword evidence="10" id="KW-1185">Reference proteome</keyword>
<evidence type="ECO:0000256" key="8">
    <source>
        <dbReference type="SAM" id="SignalP"/>
    </source>
</evidence>
<protein>
    <recommendedName>
        <fullName evidence="7">Flagellar protein</fullName>
    </recommendedName>
</protein>
<feature type="transmembrane region" description="Helical" evidence="7">
    <location>
        <begin position="34"/>
        <end position="55"/>
    </location>
</feature>
<keyword evidence="5 7" id="KW-0975">Bacterial flagellum</keyword>
<proteinExistence type="inferred from homology"/>
<gene>
    <name evidence="9" type="ORF">EV690_2234</name>
</gene>
<evidence type="ECO:0000256" key="2">
    <source>
        <dbReference type="ARBA" id="ARBA00022692"/>
    </source>
</evidence>
<comment type="similarity">
    <text evidence="6 7">Belongs to the FliO/MopB family.</text>
</comment>
<keyword evidence="1 7" id="KW-1003">Cell membrane</keyword>
<dbReference type="Proteomes" id="UP000295565">
    <property type="component" value="Unassembled WGS sequence"/>
</dbReference>
<keyword evidence="9" id="KW-0966">Cell projection</keyword>
<accession>A0A4R1JM45</accession>
<evidence type="ECO:0000256" key="7">
    <source>
        <dbReference type="RuleBase" id="RU362064"/>
    </source>
</evidence>
<keyword evidence="9" id="KW-0969">Cilium</keyword>
<keyword evidence="3 7" id="KW-1133">Transmembrane helix</keyword>
<feature type="chain" id="PRO_5020799002" description="Flagellar protein" evidence="8">
    <location>
        <begin position="19"/>
        <end position="133"/>
    </location>
</feature>
<dbReference type="OrthoDB" id="9342590at2"/>
<keyword evidence="9" id="KW-0282">Flagellum</keyword>
<evidence type="ECO:0000256" key="6">
    <source>
        <dbReference type="ARBA" id="ARBA00037937"/>
    </source>
</evidence>
<comment type="subcellular location">
    <subcellularLocation>
        <location evidence="7">Cell membrane</location>
    </subcellularLocation>
    <subcellularLocation>
        <location evidence="7">Bacterial flagellum basal body</location>
    </subcellularLocation>
</comment>
<dbReference type="AlphaFoldDB" id="A0A4R1JM45"/>
<dbReference type="InterPro" id="IPR022781">
    <property type="entry name" value="Flagellar_biosynth_FliO"/>
</dbReference>